<evidence type="ECO:0000256" key="9">
    <source>
        <dbReference type="SAM" id="Phobius"/>
    </source>
</evidence>
<feature type="transmembrane region" description="Helical" evidence="9">
    <location>
        <begin position="135"/>
        <end position="154"/>
    </location>
</feature>
<gene>
    <name evidence="12" type="ORF">IAG03_06060</name>
</gene>
<keyword evidence="2" id="KW-0813">Transport</keyword>
<keyword evidence="4 9" id="KW-0812">Transmembrane</keyword>
<feature type="transmembrane region" description="Helical" evidence="9">
    <location>
        <begin position="53"/>
        <end position="75"/>
    </location>
</feature>
<evidence type="ECO:0000256" key="5">
    <source>
        <dbReference type="ARBA" id="ARBA00022741"/>
    </source>
</evidence>
<dbReference type="AlphaFoldDB" id="A0A926D983"/>
<evidence type="ECO:0000256" key="6">
    <source>
        <dbReference type="ARBA" id="ARBA00022840"/>
    </source>
</evidence>
<feature type="transmembrane region" description="Helical" evidence="9">
    <location>
        <begin position="21"/>
        <end position="41"/>
    </location>
</feature>
<dbReference type="FunFam" id="3.40.50.300:FF:000221">
    <property type="entry name" value="Multidrug ABC transporter ATP-binding protein"/>
    <property type="match status" value="1"/>
</dbReference>
<dbReference type="GO" id="GO:0016887">
    <property type="term" value="F:ATP hydrolysis activity"/>
    <property type="evidence" value="ECO:0007669"/>
    <property type="project" value="InterPro"/>
</dbReference>
<accession>A0A926D983</accession>
<keyword evidence="8 9" id="KW-0472">Membrane</keyword>
<dbReference type="PANTHER" id="PTHR43394">
    <property type="entry name" value="ATP-DEPENDENT PERMEASE MDL1, MITOCHONDRIAL"/>
    <property type="match status" value="1"/>
</dbReference>
<evidence type="ECO:0000256" key="2">
    <source>
        <dbReference type="ARBA" id="ARBA00022448"/>
    </source>
</evidence>
<evidence type="ECO:0000256" key="4">
    <source>
        <dbReference type="ARBA" id="ARBA00022692"/>
    </source>
</evidence>
<name>A0A926D983_9FIRM</name>
<dbReference type="GO" id="GO:0015421">
    <property type="term" value="F:ABC-type oligopeptide transporter activity"/>
    <property type="evidence" value="ECO:0007669"/>
    <property type="project" value="TreeGrafter"/>
</dbReference>
<dbReference type="PANTHER" id="PTHR43394:SF1">
    <property type="entry name" value="ATP-BINDING CASSETTE SUB-FAMILY B MEMBER 10, MITOCHONDRIAL"/>
    <property type="match status" value="1"/>
</dbReference>
<keyword evidence="3" id="KW-1003">Cell membrane</keyword>
<protein>
    <submittedName>
        <fullName evidence="12">ABC transporter ATP-binding protein</fullName>
    </submittedName>
</protein>
<dbReference type="SUPFAM" id="SSF52540">
    <property type="entry name" value="P-loop containing nucleoside triphosphate hydrolases"/>
    <property type="match status" value="1"/>
</dbReference>
<dbReference type="GO" id="GO:0005886">
    <property type="term" value="C:plasma membrane"/>
    <property type="evidence" value="ECO:0007669"/>
    <property type="project" value="UniProtKB-SubCell"/>
</dbReference>
<dbReference type="InterPro" id="IPR017871">
    <property type="entry name" value="ABC_transporter-like_CS"/>
</dbReference>
<dbReference type="CDD" id="cd18548">
    <property type="entry name" value="ABC_6TM_Tm287_like"/>
    <property type="match status" value="1"/>
</dbReference>
<evidence type="ECO:0000313" key="12">
    <source>
        <dbReference type="EMBL" id="MBC8533576.1"/>
    </source>
</evidence>
<feature type="transmembrane region" description="Helical" evidence="9">
    <location>
        <begin position="237"/>
        <end position="260"/>
    </location>
</feature>
<dbReference type="Pfam" id="PF00664">
    <property type="entry name" value="ABC_membrane"/>
    <property type="match status" value="1"/>
</dbReference>
<proteinExistence type="predicted"/>
<evidence type="ECO:0000259" key="11">
    <source>
        <dbReference type="PROSITE" id="PS50929"/>
    </source>
</evidence>
<feature type="transmembrane region" description="Helical" evidence="9">
    <location>
        <begin position="280"/>
        <end position="300"/>
    </location>
</feature>
<dbReference type="InterPro" id="IPR027417">
    <property type="entry name" value="P-loop_NTPase"/>
</dbReference>
<dbReference type="InterPro" id="IPR003593">
    <property type="entry name" value="AAA+_ATPase"/>
</dbReference>
<organism evidence="12 13">
    <name type="scientific">Yeguia hominis</name>
    <dbReference type="NCBI Taxonomy" id="2763662"/>
    <lineage>
        <taxon>Bacteria</taxon>
        <taxon>Bacillati</taxon>
        <taxon>Bacillota</taxon>
        <taxon>Clostridia</taxon>
        <taxon>Eubacteriales</taxon>
        <taxon>Yeguiaceae</taxon>
        <taxon>Yeguia</taxon>
    </lineage>
</organism>
<dbReference type="SMART" id="SM00382">
    <property type="entry name" value="AAA"/>
    <property type="match status" value="1"/>
</dbReference>
<dbReference type="SUPFAM" id="SSF90123">
    <property type="entry name" value="ABC transporter transmembrane region"/>
    <property type="match status" value="1"/>
</dbReference>
<evidence type="ECO:0000256" key="1">
    <source>
        <dbReference type="ARBA" id="ARBA00004651"/>
    </source>
</evidence>
<dbReference type="EMBL" id="JACRSN010000007">
    <property type="protein sequence ID" value="MBC8533576.1"/>
    <property type="molecule type" value="Genomic_DNA"/>
</dbReference>
<comment type="caution">
    <text evidence="12">The sequence shown here is derived from an EMBL/GenBank/DDBJ whole genome shotgun (WGS) entry which is preliminary data.</text>
</comment>
<dbReference type="Pfam" id="PF00005">
    <property type="entry name" value="ABC_tran"/>
    <property type="match status" value="1"/>
</dbReference>
<evidence type="ECO:0000259" key="10">
    <source>
        <dbReference type="PROSITE" id="PS50893"/>
    </source>
</evidence>
<keyword evidence="13" id="KW-1185">Reference proteome</keyword>
<comment type="subcellular location">
    <subcellularLocation>
        <location evidence="1">Cell membrane</location>
        <topology evidence="1">Multi-pass membrane protein</topology>
    </subcellularLocation>
</comment>
<dbReference type="Gene3D" id="1.20.1560.10">
    <property type="entry name" value="ABC transporter type 1, transmembrane domain"/>
    <property type="match status" value="1"/>
</dbReference>
<dbReference type="InterPro" id="IPR039421">
    <property type="entry name" value="Type_1_exporter"/>
</dbReference>
<evidence type="ECO:0000256" key="7">
    <source>
        <dbReference type="ARBA" id="ARBA00022989"/>
    </source>
</evidence>
<dbReference type="PROSITE" id="PS50893">
    <property type="entry name" value="ABC_TRANSPORTER_2"/>
    <property type="match status" value="1"/>
</dbReference>
<dbReference type="PROSITE" id="PS50929">
    <property type="entry name" value="ABC_TM1F"/>
    <property type="match status" value="1"/>
</dbReference>
<feature type="domain" description="ABC transmembrane type-1" evidence="11">
    <location>
        <begin position="17"/>
        <end position="300"/>
    </location>
</feature>
<dbReference type="PROSITE" id="PS00211">
    <property type="entry name" value="ABC_TRANSPORTER_1"/>
    <property type="match status" value="1"/>
</dbReference>
<keyword evidence="5" id="KW-0547">Nucleotide-binding</keyword>
<dbReference type="GO" id="GO:0005524">
    <property type="term" value="F:ATP binding"/>
    <property type="evidence" value="ECO:0007669"/>
    <property type="project" value="UniProtKB-KW"/>
</dbReference>
<dbReference type="Proteomes" id="UP000651482">
    <property type="component" value="Unassembled WGS sequence"/>
</dbReference>
<dbReference type="RefSeq" id="WP_249319074.1">
    <property type="nucleotide sequence ID" value="NZ_JACRSN010000007.1"/>
</dbReference>
<feature type="transmembrane region" description="Helical" evidence="9">
    <location>
        <begin position="160"/>
        <end position="180"/>
    </location>
</feature>
<keyword evidence="7 9" id="KW-1133">Transmembrane helix</keyword>
<evidence type="ECO:0000256" key="3">
    <source>
        <dbReference type="ARBA" id="ARBA00022475"/>
    </source>
</evidence>
<dbReference type="Gene3D" id="3.40.50.300">
    <property type="entry name" value="P-loop containing nucleotide triphosphate hydrolases"/>
    <property type="match status" value="1"/>
</dbReference>
<feature type="domain" description="ABC transporter" evidence="10">
    <location>
        <begin position="334"/>
        <end position="571"/>
    </location>
</feature>
<reference evidence="12" key="1">
    <citation type="submission" date="2020-08" db="EMBL/GenBank/DDBJ databases">
        <title>Genome public.</title>
        <authorList>
            <person name="Liu C."/>
            <person name="Sun Q."/>
        </authorList>
    </citation>
    <scope>NUCLEOTIDE SEQUENCE</scope>
    <source>
        <strain evidence="12">NSJ-40</strain>
    </source>
</reference>
<keyword evidence="6 12" id="KW-0067">ATP-binding</keyword>
<evidence type="ECO:0000256" key="8">
    <source>
        <dbReference type="ARBA" id="ARBA00023136"/>
    </source>
</evidence>
<dbReference type="InterPro" id="IPR036640">
    <property type="entry name" value="ABC1_TM_sf"/>
</dbReference>
<sequence>MIKQLLSCVGEYRKPAILTPLFVVGEVAMELLMPLVMASIIDTGIQGDGGIRYTILMGLLMAVMAAASLCFGALAGKFCAVASTGFAKNVRNRLFDRVQDFSFSNVDRYSTASLVTRLTTDVTNTQNAFMMSLRLAVRAPVMFIGALFMAILISPDLSSIFLFVLPVLVIAVALLGSVAFPRFREMLRQYDAMNASVQENLIGIRVVKAFVRERHETEKFRERADAVRRAQIAAEKIMVLGMPIMQLCMYGCIVAVLWLGGKDVIGGELELGQLSSFLQYIMQILMSLMMVCMIFIMLVLSRASVSRIAEIFSETPDIRDDAADAACTLADGSVSFEDVSFRYDTGAGGEDVLSHISLQIASGQTVGIIGGTGSAKTTLVQLIPRLYEVTSGTLKVGGRPVAEYPLQTLRNAVAMVLQKNVLFSGTIRENLRWGNEHATDAELEEACRAAQAHEFISSFPDGYDTELGQGGVNVSGGQKQRLCIARALLKKPKILILDDSTSAVDTATDSKIRTAFRDDLHGTTVIMIAQRITSVMDADQIVVLDDGKISACGTHETLMQTSEIYREVYESQQRGEA</sequence>
<evidence type="ECO:0000313" key="13">
    <source>
        <dbReference type="Proteomes" id="UP000651482"/>
    </source>
</evidence>
<dbReference type="InterPro" id="IPR011527">
    <property type="entry name" value="ABC1_TM_dom"/>
</dbReference>
<dbReference type="InterPro" id="IPR003439">
    <property type="entry name" value="ABC_transporter-like_ATP-bd"/>
</dbReference>